<proteinExistence type="inferred from homology"/>
<dbReference type="AlphaFoldDB" id="A0A5N6TRB3"/>
<dbReference type="Proteomes" id="UP000325780">
    <property type="component" value="Unassembled WGS sequence"/>
</dbReference>
<gene>
    <name evidence="3" type="ORF">BDV25DRAFT_141341</name>
</gene>
<protein>
    <submittedName>
        <fullName evidence="3">Isoprenoid synthase domain-containing protein</fullName>
    </submittedName>
</protein>
<dbReference type="InterPro" id="IPR008949">
    <property type="entry name" value="Isoprenoid_synthase_dom_sf"/>
</dbReference>
<dbReference type="Pfam" id="PF06330">
    <property type="entry name" value="TRI5"/>
    <property type="match status" value="1"/>
</dbReference>
<evidence type="ECO:0000313" key="4">
    <source>
        <dbReference type="Proteomes" id="UP000325780"/>
    </source>
</evidence>
<dbReference type="GO" id="GO:0016838">
    <property type="term" value="F:carbon-oxygen lyase activity, acting on phosphates"/>
    <property type="evidence" value="ECO:0007669"/>
    <property type="project" value="InterPro"/>
</dbReference>
<sequence length="288" mass="32722">MSLKSDIEAHFNTQDLGPTRKDPIQRIIELSTHLAVSFYPHAPREAQITVGIFNTYVTAIDDIADELRPDLHNFAFTKAPTSKLLASFTNWLEGKSTRTAFGQFGNDMIRKSVLDFITICYYKLDQEDNIASSYCPAQAPQFAEYIRTKSSLAEAYALFAFPEHIYPEGVCLSRYLPVVPDLMRFICAVNDVLSFPEERKGEKFTFVHIYSRVKGVEPLQALGDICEETVRLMHRIRGVLGEERMRGDIEAFMHGYILLHLGTPRYKLYEMDIPAAKEAARRLGVVLS</sequence>
<dbReference type="Gene3D" id="1.10.600.10">
    <property type="entry name" value="Farnesyl Diphosphate Synthase"/>
    <property type="match status" value="1"/>
</dbReference>
<keyword evidence="2" id="KW-0456">Lyase</keyword>
<keyword evidence="4" id="KW-1185">Reference proteome</keyword>
<reference evidence="3 4" key="1">
    <citation type="submission" date="2019-04" db="EMBL/GenBank/DDBJ databases">
        <title>Friends and foes A comparative genomics study of 23 Aspergillus species from section Flavi.</title>
        <authorList>
            <consortium name="DOE Joint Genome Institute"/>
            <person name="Kjaerbolling I."/>
            <person name="Vesth T."/>
            <person name="Frisvad J.C."/>
            <person name="Nybo J.L."/>
            <person name="Theobald S."/>
            <person name="Kildgaard S."/>
            <person name="Isbrandt T."/>
            <person name="Kuo A."/>
            <person name="Sato A."/>
            <person name="Lyhne E.K."/>
            <person name="Kogle M.E."/>
            <person name="Wiebenga A."/>
            <person name="Kun R.S."/>
            <person name="Lubbers R.J."/>
            <person name="Makela M.R."/>
            <person name="Barry K."/>
            <person name="Chovatia M."/>
            <person name="Clum A."/>
            <person name="Daum C."/>
            <person name="Haridas S."/>
            <person name="He G."/>
            <person name="LaButti K."/>
            <person name="Lipzen A."/>
            <person name="Mondo S."/>
            <person name="Riley R."/>
            <person name="Salamov A."/>
            <person name="Simmons B.A."/>
            <person name="Magnuson J.K."/>
            <person name="Henrissat B."/>
            <person name="Mortensen U.H."/>
            <person name="Larsen T.O."/>
            <person name="Devries R.P."/>
            <person name="Grigoriev I.V."/>
            <person name="Machida M."/>
            <person name="Baker S.E."/>
            <person name="Andersen M.R."/>
        </authorList>
    </citation>
    <scope>NUCLEOTIDE SEQUENCE [LARGE SCALE GENOMIC DNA]</scope>
    <source>
        <strain evidence="3 4">IBT 18842</strain>
    </source>
</reference>
<dbReference type="SUPFAM" id="SSF48576">
    <property type="entry name" value="Terpenoid synthases"/>
    <property type="match status" value="1"/>
</dbReference>
<dbReference type="InterPro" id="IPR024652">
    <property type="entry name" value="Trichodiene_synth"/>
</dbReference>
<accession>A0A5N6TRB3</accession>
<organism evidence="3 4">
    <name type="scientific">Aspergillus avenaceus</name>
    <dbReference type="NCBI Taxonomy" id="36643"/>
    <lineage>
        <taxon>Eukaryota</taxon>
        <taxon>Fungi</taxon>
        <taxon>Dikarya</taxon>
        <taxon>Ascomycota</taxon>
        <taxon>Pezizomycotina</taxon>
        <taxon>Eurotiomycetes</taxon>
        <taxon>Eurotiomycetidae</taxon>
        <taxon>Eurotiales</taxon>
        <taxon>Aspergillaceae</taxon>
        <taxon>Aspergillus</taxon>
        <taxon>Aspergillus subgen. Circumdati</taxon>
    </lineage>
</organism>
<evidence type="ECO:0000256" key="2">
    <source>
        <dbReference type="ARBA" id="ARBA00023239"/>
    </source>
</evidence>
<dbReference type="EMBL" id="ML742142">
    <property type="protein sequence ID" value="KAE8148908.1"/>
    <property type="molecule type" value="Genomic_DNA"/>
</dbReference>
<evidence type="ECO:0000256" key="1">
    <source>
        <dbReference type="ARBA" id="ARBA00007946"/>
    </source>
</evidence>
<dbReference type="OrthoDB" id="2998174at2759"/>
<evidence type="ECO:0000313" key="3">
    <source>
        <dbReference type="EMBL" id="KAE8148908.1"/>
    </source>
</evidence>
<name>A0A5N6TRB3_ASPAV</name>
<comment type="similarity">
    <text evidence="1">Belongs to the trichodiene synthase family.</text>
</comment>